<keyword evidence="5" id="KW-0560">Oxidoreductase</keyword>
<evidence type="ECO:0000313" key="8">
    <source>
        <dbReference type="Proteomes" id="UP000525987"/>
    </source>
</evidence>
<protein>
    <submittedName>
        <fullName evidence="7">FAD/FMN-containing dehydrogenase</fullName>
    </submittedName>
</protein>
<dbReference type="SUPFAM" id="SSF56176">
    <property type="entry name" value="FAD-binding/transporter-associated domain-like"/>
    <property type="match status" value="1"/>
</dbReference>
<proteinExistence type="inferred from homology"/>
<dbReference type="InterPro" id="IPR012951">
    <property type="entry name" value="BBE"/>
</dbReference>
<comment type="similarity">
    <text evidence="2">Belongs to the oxygen-dependent FAD-linked oxidoreductase family.</text>
</comment>
<dbReference type="PROSITE" id="PS00862">
    <property type="entry name" value="OX2_COVAL_FAD"/>
    <property type="match status" value="1"/>
</dbReference>
<sequence length="473" mass="50867">MKPHLSASRPSAEALAALRGRLRGTLMAPDEVGYEQARMVWNAMIDRHPALIVRARGTADVMAAVRFAREHRLAIAVRGGGHNVAGLAVCDGGLMIDLSAMTSVQVDPQRRRARVEPGALLADLDRETQARGLVVPAGFISSTGVAGLTLGGGFGYLSRRWGLTADNLREVELVTAEGEARRVTPDGDPELFWGLCGGGGNFGVVTALVFALHDLPHEVLAGPVVHDIAEAPAVLRRVAEIMRDAPDDVACLPVLRHAPPKPFIPESHHGAMILLLAMIHSGEPGRSEQALAPLRGIGRPLGDAVARRPYVAFQSMFDATAAAGARNYWKGHYLDDLADDGIDTLCEQAVRMPGSESSIGMLSLGGEIARRDAASTPYPHRRAGWVVNIQARWRDPEEDPRQTAWAREAFAALAPFATGGAYVNFLSGDEGEARLRAAYGEATHDRLRALKRRWDPDNVFHLNQNIPPADAVA</sequence>
<accession>A0A7W5G7N3</accession>
<dbReference type="Proteomes" id="UP000525987">
    <property type="component" value="Unassembled WGS sequence"/>
</dbReference>
<dbReference type="InterPro" id="IPR050416">
    <property type="entry name" value="FAD-linked_Oxidoreductase"/>
</dbReference>
<dbReference type="Gene3D" id="3.30.43.10">
    <property type="entry name" value="Uridine Diphospho-n-acetylenolpyruvylglucosamine Reductase, domain 2"/>
    <property type="match status" value="1"/>
</dbReference>
<dbReference type="InterPro" id="IPR006093">
    <property type="entry name" value="Oxy_OxRdtase_FAD_BS"/>
</dbReference>
<dbReference type="Gene3D" id="3.40.462.20">
    <property type="match status" value="1"/>
</dbReference>
<evidence type="ECO:0000259" key="6">
    <source>
        <dbReference type="PROSITE" id="PS51387"/>
    </source>
</evidence>
<comment type="caution">
    <text evidence="7">The sequence shown here is derived from an EMBL/GenBank/DDBJ whole genome shotgun (WGS) entry which is preliminary data.</text>
</comment>
<organism evidence="7 8">
    <name type="scientific">Halomonas organivorans</name>
    <dbReference type="NCBI Taxonomy" id="257772"/>
    <lineage>
        <taxon>Bacteria</taxon>
        <taxon>Pseudomonadati</taxon>
        <taxon>Pseudomonadota</taxon>
        <taxon>Gammaproteobacteria</taxon>
        <taxon>Oceanospirillales</taxon>
        <taxon>Halomonadaceae</taxon>
        <taxon>Halomonas</taxon>
    </lineage>
</organism>
<dbReference type="InterPro" id="IPR016167">
    <property type="entry name" value="FAD-bd_PCMH_sub1"/>
</dbReference>
<dbReference type="RefSeq" id="WP_183389064.1">
    <property type="nucleotide sequence ID" value="NZ_JACHXM010000025.1"/>
</dbReference>
<dbReference type="Pfam" id="PF01565">
    <property type="entry name" value="FAD_binding_4"/>
    <property type="match status" value="1"/>
</dbReference>
<dbReference type="PANTHER" id="PTHR42973">
    <property type="entry name" value="BINDING OXIDOREDUCTASE, PUTATIVE (AFU_ORTHOLOGUE AFUA_1G17690)-RELATED"/>
    <property type="match status" value="1"/>
</dbReference>
<gene>
    <name evidence="7" type="ORF">FHR96_003601</name>
</gene>
<comment type="cofactor">
    <cofactor evidence="1">
        <name>FAD</name>
        <dbReference type="ChEBI" id="CHEBI:57692"/>
    </cofactor>
</comment>
<dbReference type="GO" id="GO:0016491">
    <property type="term" value="F:oxidoreductase activity"/>
    <property type="evidence" value="ECO:0007669"/>
    <property type="project" value="UniProtKB-KW"/>
</dbReference>
<dbReference type="Gene3D" id="3.30.465.10">
    <property type="match status" value="1"/>
</dbReference>
<evidence type="ECO:0000313" key="7">
    <source>
        <dbReference type="EMBL" id="MBB3142701.1"/>
    </source>
</evidence>
<name>A0A7W5G7N3_9GAMM</name>
<dbReference type="PANTHER" id="PTHR42973:SF39">
    <property type="entry name" value="FAD-BINDING PCMH-TYPE DOMAIN-CONTAINING PROTEIN"/>
    <property type="match status" value="1"/>
</dbReference>
<keyword evidence="4" id="KW-0274">FAD</keyword>
<dbReference type="SUPFAM" id="SSF55103">
    <property type="entry name" value="FAD-linked oxidases, C-terminal domain"/>
    <property type="match status" value="1"/>
</dbReference>
<keyword evidence="8" id="KW-1185">Reference proteome</keyword>
<evidence type="ECO:0000256" key="5">
    <source>
        <dbReference type="ARBA" id="ARBA00023002"/>
    </source>
</evidence>
<evidence type="ECO:0000256" key="2">
    <source>
        <dbReference type="ARBA" id="ARBA00005466"/>
    </source>
</evidence>
<dbReference type="InterPro" id="IPR016164">
    <property type="entry name" value="FAD-linked_Oxase-like_C"/>
</dbReference>
<dbReference type="InterPro" id="IPR036318">
    <property type="entry name" value="FAD-bd_PCMH-like_sf"/>
</dbReference>
<dbReference type="AlphaFoldDB" id="A0A7W5G7N3"/>
<keyword evidence="3" id="KW-0285">Flavoprotein</keyword>
<dbReference type="InterPro" id="IPR016166">
    <property type="entry name" value="FAD-bd_PCMH"/>
</dbReference>
<dbReference type="EMBL" id="JACHXM010000025">
    <property type="protein sequence ID" value="MBB3142701.1"/>
    <property type="molecule type" value="Genomic_DNA"/>
</dbReference>
<evidence type="ECO:0000256" key="1">
    <source>
        <dbReference type="ARBA" id="ARBA00001974"/>
    </source>
</evidence>
<dbReference type="Pfam" id="PF08031">
    <property type="entry name" value="BBE"/>
    <property type="match status" value="1"/>
</dbReference>
<evidence type="ECO:0000256" key="4">
    <source>
        <dbReference type="ARBA" id="ARBA00022827"/>
    </source>
</evidence>
<dbReference type="InterPro" id="IPR006094">
    <property type="entry name" value="Oxid_FAD_bind_N"/>
</dbReference>
<dbReference type="PROSITE" id="PS51387">
    <property type="entry name" value="FAD_PCMH"/>
    <property type="match status" value="1"/>
</dbReference>
<evidence type="ECO:0000256" key="3">
    <source>
        <dbReference type="ARBA" id="ARBA00022630"/>
    </source>
</evidence>
<feature type="domain" description="FAD-binding PCMH-type" evidence="6">
    <location>
        <begin position="45"/>
        <end position="215"/>
    </location>
</feature>
<dbReference type="GO" id="GO:0071949">
    <property type="term" value="F:FAD binding"/>
    <property type="evidence" value="ECO:0007669"/>
    <property type="project" value="InterPro"/>
</dbReference>
<reference evidence="7 8" key="1">
    <citation type="submission" date="2020-08" db="EMBL/GenBank/DDBJ databases">
        <title>Genomic Encyclopedia of Type Strains, Phase III (KMG-III): the genomes of soil and plant-associated and newly described type strains.</title>
        <authorList>
            <person name="Whitman W."/>
        </authorList>
    </citation>
    <scope>NUCLEOTIDE SEQUENCE [LARGE SCALE GENOMIC DNA]</scope>
    <source>
        <strain evidence="7 8">CECT 5995</strain>
    </source>
</reference>
<dbReference type="InterPro" id="IPR016169">
    <property type="entry name" value="FAD-bd_PCMH_sub2"/>
</dbReference>